<feature type="domain" description="EamA" evidence="8">
    <location>
        <begin position="7"/>
        <end position="140"/>
    </location>
</feature>
<name>A0AAN7RA24_TRANT</name>
<feature type="domain" description="EamA" evidence="8">
    <location>
        <begin position="185"/>
        <end position="323"/>
    </location>
</feature>
<dbReference type="AlphaFoldDB" id="A0AAN7RA24"/>
<proteinExistence type="inferred from homology"/>
<evidence type="ECO:0000256" key="3">
    <source>
        <dbReference type="ARBA" id="ARBA00022692"/>
    </source>
</evidence>
<evidence type="ECO:0000313" key="10">
    <source>
        <dbReference type="Proteomes" id="UP001346149"/>
    </source>
</evidence>
<dbReference type="GO" id="GO:0022857">
    <property type="term" value="F:transmembrane transporter activity"/>
    <property type="evidence" value="ECO:0007669"/>
    <property type="project" value="InterPro"/>
</dbReference>
<feature type="transmembrane region" description="Helical" evidence="6">
    <location>
        <begin position="68"/>
        <end position="87"/>
    </location>
</feature>
<dbReference type="GO" id="GO:0016020">
    <property type="term" value="C:membrane"/>
    <property type="evidence" value="ECO:0007669"/>
    <property type="project" value="UniProtKB-SubCell"/>
</dbReference>
<gene>
    <name evidence="9" type="ORF">SAY86_011784</name>
</gene>
<evidence type="ECO:0000256" key="1">
    <source>
        <dbReference type="ARBA" id="ARBA00004141"/>
    </source>
</evidence>
<dbReference type="InterPro" id="IPR030184">
    <property type="entry name" value="WAT1-related"/>
</dbReference>
<feature type="transmembrane region" description="Helical" evidence="6">
    <location>
        <begin position="305"/>
        <end position="323"/>
    </location>
</feature>
<evidence type="ECO:0000313" key="9">
    <source>
        <dbReference type="EMBL" id="KAK4793790.1"/>
    </source>
</evidence>
<feature type="transmembrane region" description="Helical" evidence="6">
    <location>
        <begin position="215"/>
        <end position="235"/>
    </location>
</feature>
<keyword evidence="3 6" id="KW-0812">Transmembrane</keyword>
<protein>
    <recommendedName>
        <fullName evidence="6">WAT1-related protein</fullName>
    </recommendedName>
</protein>
<keyword evidence="10" id="KW-1185">Reference proteome</keyword>
<feature type="transmembrane region" description="Helical" evidence="6">
    <location>
        <begin position="36"/>
        <end position="56"/>
    </location>
</feature>
<evidence type="ECO:0000259" key="8">
    <source>
        <dbReference type="Pfam" id="PF00892"/>
    </source>
</evidence>
<comment type="subcellular location">
    <subcellularLocation>
        <location evidence="1 6">Membrane</location>
        <topology evidence="1 6">Multi-pass membrane protein</topology>
    </subcellularLocation>
</comment>
<reference evidence="9 10" key="1">
    <citation type="journal article" date="2023" name="Hortic Res">
        <title>Pangenome of water caltrop reveals structural variations and asymmetric subgenome divergence after allopolyploidization.</title>
        <authorList>
            <person name="Zhang X."/>
            <person name="Chen Y."/>
            <person name="Wang L."/>
            <person name="Yuan Y."/>
            <person name="Fang M."/>
            <person name="Shi L."/>
            <person name="Lu R."/>
            <person name="Comes H.P."/>
            <person name="Ma Y."/>
            <person name="Chen Y."/>
            <person name="Huang G."/>
            <person name="Zhou Y."/>
            <person name="Zheng Z."/>
            <person name="Qiu Y."/>
        </authorList>
    </citation>
    <scope>NUCLEOTIDE SEQUENCE [LARGE SCALE GENOMIC DNA]</scope>
    <source>
        <strain evidence="9">F231</strain>
    </source>
</reference>
<feature type="transmembrane region" description="Helical" evidence="6">
    <location>
        <begin position="247"/>
        <end position="268"/>
    </location>
</feature>
<evidence type="ECO:0000256" key="4">
    <source>
        <dbReference type="ARBA" id="ARBA00022989"/>
    </source>
</evidence>
<dbReference type="InterPro" id="IPR037185">
    <property type="entry name" value="EmrE-like"/>
</dbReference>
<evidence type="ECO:0000256" key="7">
    <source>
        <dbReference type="SAM" id="MobiDB-lite"/>
    </source>
</evidence>
<dbReference type="Pfam" id="PF00892">
    <property type="entry name" value="EamA"/>
    <property type="match status" value="2"/>
</dbReference>
<dbReference type="SUPFAM" id="SSF103481">
    <property type="entry name" value="Multidrug resistance efflux transporter EmrE"/>
    <property type="match status" value="2"/>
</dbReference>
<keyword evidence="4 6" id="KW-1133">Transmembrane helix</keyword>
<feature type="transmembrane region" description="Helical" evidence="6">
    <location>
        <begin position="129"/>
        <end position="149"/>
    </location>
</feature>
<feature type="transmembrane region" description="Helical" evidence="6">
    <location>
        <begin position="93"/>
        <end position="117"/>
    </location>
</feature>
<evidence type="ECO:0000256" key="5">
    <source>
        <dbReference type="ARBA" id="ARBA00023136"/>
    </source>
</evidence>
<comment type="caution">
    <text evidence="9">The sequence shown here is derived from an EMBL/GenBank/DDBJ whole genome shotgun (WGS) entry which is preliminary data.</text>
</comment>
<feature type="transmembrane region" description="Helical" evidence="6">
    <location>
        <begin position="183"/>
        <end position="203"/>
    </location>
</feature>
<evidence type="ECO:0000256" key="2">
    <source>
        <dbReference type="ARBA" id="ARBA00007635"/>
    </source>
</evidence>
<evidence type="ECO:0000256" key="6">
    <source>
        <dbReference type="RuleBase" id="RU363077"/>
    </source>
</evidence>
<feature type="region of interest" description="Disordered" evidence="7">
    <location>
        <begin position="338"/>
        <end position="357"/>
    </location>
</feature>
<organism evidence="9 10">
    <name type="scientific">Trapa natans</name>
    <name type="common">Water chestnut</name>
    <dbReference type="NCBI Taxonomy" id="22666"/>
    <lineage>
        <taxon>Eukaryota</taxon>
        <taxon>Viridiplantae</taxon>
        <taxon>Streptophyta</taxon>
        <taxon>Embryophyta</taxon>
        <taxon>Tracheophyta</taxon>
        <taxon>Spermatophyta</taxon>
        <taxon>Magnoliopsida</taxon>
        <taxon>eudicotyledons</taxon>
        <taxon>Gunneridae</taxon>
        <taxon>Pentapetalae</taxon>
        <taxon>rosids</taxon>
        <taxon>malvids</taxon>
        <taxon>Myrtales</taxon>
        <taxon>Lythraceae</taxon>
        <taxon>Trapa</taxon>
    </lineage>
</organism>
<feature type="transmembrane region" description="Helical" evidence="6">
    <location>
        <begin position="280"/>
        <end position="299"/>
    </location>
</feature>
<sequence length="357" mass="38661">MKTNKACAVMVFVQLIYAGMALFSKAAISKGMNPYVFVVLRQALAFLALSPFAYFFESNKYAPMSYGLLCKIFAVSFVGLTLSLNIYCTAINYTSATLAAATTNTIPAMTFVIAVCLRMESISMRRLHGIAKVMGSVVGVAGALVFAFLRGPPVKFLASNHHGHPADHGLASSSSSSSNGVHWVKGTLLMLSSNALFSLWLILQGPIVKQYPSKLRLTALQCFFSCVQSAFWAVTVERSPAAWKLGWDFNLLSVVYCGVIVTGITYWLQLWAVEKKGPVFTAMFTPLTLVVTAVFSALIWKEILYWGRLGGAALLVSGLYCTLWGKISEDKHCPDTAAAPTTAEAQPKEETTGVEAV</sequence>
<comment type="similarity">
    <text evidence="2 6">Belongs to the drug/metabolite transporter (DMT) superfamily. Plant drug/metabolite exporter (P-DME) (TC 2.A.7.4) family.</text>
</comment>
<dbReference type="InterPro" id="IPR000620">
    <property type="entry name" value="EamA_dom"/>
</dbReference>
<dbReference type="Proteomes" id="UP001346149">
    <property type="component" value="Unassembled WGS sequence"/>
</dbReference>
<accession>A0AAN7RA24</accession>
<dbReference type="EMBL" id="JAXQNO010000007">
    <property type="protein sequence ID" value="KAK4793790.1"/>
    <property type="molecule type" value="Genomic_DNA"/>
</dbReference>
<keyword evidence="5 6" id="KW-0472">Membrane</keyword>
<dbReference type="PANTHER" id="PTHR31218">
    <property type="entry name" value="WAT1-RELATED PROTEIN"/>
    <property type="match status" value="1"/>
</dbReference>